<dbReference type="InterPro" id="IPR051909">
    <property type="entry name" value="MFP_Cation_Efflux"/>
</dbReference>
<dbReference type="Gene3D" id="2.40.30.170">
    <property type="match status" value="1"/>
</dbReference>
<dbReference type="SUPFAM" id="SSF111369">
    <property type="entry name" value="HlyD-like secretion proteins"/>
    <property type="match status" value="1"/>
</dbReference>
<gene>
    <name evidence="3" type="ORF">Poly21_40050</name>
</gene>
<evidence type="ECO:0000313" key="3">
    <source>
        <dbReference type="EMBL" id="TWU16798.1"/>
    </source>
</evidence>
<proteinExistence type="predicted"/>
<comment type="caution">
    <text evidence="3">The sequence shown here is derived from an EMBL/GenBank/DDBJ whole genome shotgun (WGS) entry which is preliminary data.</text>
</comment>
<dbReference type="Proteomes" id="UP000319908">
    <property type="component" value="Unassembled WGS sequence"/>
</dbReference>
<dbReference type="EMBL" id="SJPU01000002">
    <property type="protein sequence ID" value="TWU16798.1"/>
    <property type="molecule type" value="Genomic_DNA"/>
</dbReference>
<sequence>MSHPPDPNADRLSERFELAWLRGTDALADPIVRAQSLCGEISRVVAADRVSFVVKHGPTSQVVATSTTPAIDPRSSEAGWLRQLADEVCRTGTDVQVERQSIEMPSDLTDATETLAIPVTDRDSIDNIEAAIVLQRYTSKPNSLAASLASTRREIDVAATEVASALRQRAAKSERRATAWWRHAPNWKRLAVVAGIGIGFALLLSIPVPFRLSVEGRLEPAKSFGVFAPAAGTLVEMHASDGDVVAQGAALAELRSVEIDLQQERLVGELAAAETELATLRLRQSDSAAAESTHASSMGHSQDAAQSRSRQMVLRSRIHSLQAQADLMSEVRESLTIRASIDGRIILRDEQSELVGQTISQSQWLMQLADLTAGYAAIIDLPENDDAYLRRVLNTEQANPISDLRLLASPDVQFSCRVGRVADTVQLNERGKAVIEVIIPIDVPLPDDVHVGATVVGTIEVGRRSLGFIWFRPFIEFLRSYGW</sequence>
<dbReference type="OrthoDB" id="248877at2"/>
<organism evidence="3 4">
    <name type="scientific">Allorhodopirellula heiligendammensis</name>
    <dbReference type="NCBI Taxonomy" id="2714739"/>
    <lineage>
        <taxon>Bacteria</taxon>
        <taxon>Pseudomonadati</taxon>
        <taxon>Planctomycetota</taxon>
        <taxon>Planctomycetia</taxon>
        <taxon>Pirellulales</taxon>
        <taxon>Pirellulaceae</taxon>
        <taxon>Allorhodopirellula</taxon>
    </lineage>
</organism>
<dbReference type="Gene3D" id="1.10.287.470">
    <property type="entry name" value="Helix hairpin bin"/>
    <property type="match status" value="1"/>
</dbReference>
<name>A0A5C6BY17_9BACT</name>
<protein>
    <submittedName>
        <fullName evidence="3">Uncharacterized protein</fullName>
    </submittedName>
</protein>
<keyword evidence="4" id="KW-1185">Reference proteome</keyword>
<keyword evidence="1" id="KW-0813">Transport</keyword>
<feature type="compositionally biased region" description="Polar residues" evidence="2">
    <location>
        <begin position="293"/>
        <end position="309"/>
    </location>
</feature>
<evidence type="ECO:0000256" key="2">
    <source>
        <dbReference type="SAM" id="MobiDB-lite"/>
    </source>
</evidence>
<evidence type="ECO:0000313" key="4">
    <source>
        <dbReference type="Proteomes" id="UP000319908"/>
    </source>
</evidence>
<dbReference type="PANTHER" id="PTHR30097">
    <property type="entry name" value="CATION EFFLUX SYSTEM PROTEIN CUSB"/>
    <property type="match status" value="1"/>
</dbReference>
<accession>A0A5C6BY17</accession>
<dbReference type="GO" id="GO:0030313">
    <property type="term" value="C:cell envelope"/>
    <property type="evidence" value="ECO:0007669"/>
    <property type="project" value="TreeGrafter"/>
</dbReference>
<dbReference type="RefSeq" id="WP_146408356.1">
    <property type="nucleotide sequence ID" value="NZ_SJPU01000002.1"/>
</dbReference>
<dbReference type="Gene3D" id="2.40.50.100">
    <property type="match status" value="1"/>
</dbReference>
<dbReference type="PANTHER" id="PTHR30097:SF4">
    <property type="entry name" value="SLR6042 PROTEIN"/>
    <property type="match status" value="1"/>
</dbReference>
<evidence type="ECO:0000256" key="1">
    <source>
        <dbReference type="ARBA" id="ARBA00022448"/>
    </source>
</evidence>
<reference evidence="3 4" key="1">
    <citation type="journal article" date="2020" name="Antonie Van Leeuwenhoek">
        <title>Rhodopirellula heiligendammensis sp. nov., Rhodopirellula pilleata sp. nov., and Rhodopirellula solitaria sp. nov. isolated from natural or artificial marine surfaces in Northern Germany and California, USA, and emended description of the genus Rhodopirellula.</title>
        <authorList>
            <person name="Kallscheuer N."/>
            <person name="Wiegand S."/>
            <person name="Jogler M."/>
            <person name="Boedeker C."/>
            <person name="Peeters S.H."/>
            <person name="Rast P."/>
            <person name="Heuer A."/>
            <person name="Jetten M.S.M."/>
            <person name="Rohde M."/>
            <person name="Jogler C."/>
        </authorList>
    </citation>
    <scope>NUCLEOTIDE SEQUENCE [LARGE SCALE GENOMIC DNA]</scope>
    <source>
        <strain evidence="3 4">Poly21</strain>
    </source>
</reference>
<dbReference type="GO" id="GO:0015679">
    <property type="term" value="P:plasma membrane copper ion transport"/>
    <property type="evidence" value="ECO:0007669"/>
    <property type="project" value="TreeGrafter"/>
</dbReference>
<feature type="region of interest" description="Disordered" evidence="2">
    <location>
        <begin position="288"/>
        <end position="309"/>
    </location>
</feature>
<dbReference type="GO" id="GO:0060003">
    <property type="term" value="P:copper ion export"/>
    <property type="evidence" value="ECO:0007669"/>
    <property type="project" value="TreeGrafter"/>
</dbReference>
<dbReference type="AlphaFoldDB" id="A0A5C6BY17"/>